<keyword evidence="3" id="KW-1185">Reference proteome</keyword>
<dbReference type="InterPro" id="IPR029044">
    <property type="entry name" value="Nucleotide-diphossugar_trans"/>
</dbReference>
<dbReference type="SUPFAM" id="SSF53448">
    <property type="entry name" value="Nucleotide-diphospho-sugar transferases"/>
    <property type="match status" value="1"/>
</dbReference>
<dbReference type="RefSeq" id="WP_073291528.1">
    <property type="nucleotide sequence ID" value="NZ_FRAV01000006.1"/>
</dbReference>
<dbReference type="OrthoDB" id="9771846at2"/>
<gene>
    <name evidence="2" type="ORF">SAMN05444267_100643</name>
</gene>
<evidence type="ECO:0000259" key="1">
    <source>
        <dbReference type="Pfam" id="PF00535"/>
    </source>
</evidence>
<proteinExistence type="predicted"/>
<dbReference type="Gene3D" id="3.90.550.10">
    <property type="entry name" value="Spore Coat Polysaccharide Biosynthesis Protein SpsA, Chain A"/>
    <property type="match status" value="1"/>
</dbReference>
<dbReference type="PANTHER" id="PTHR43179:SF7">
    <property type="entry name" value="RHAMNOSYLTRANSFERASE WBBL"/>
    <property type="match status" value="1"/>
</dbReference>
<dbReference type="InterPro" id="IPR001173">
    <property type="entry name" value="Glyco_trans_2-like"/>
</dbReference>
<evidence type="ECO:0000313" key="3">
    <source>
        <dbReference type="Proteomes" id="UP000184364"/>
    </source>
</evidence>
<dbReference type="CDD" id="cd04186">
    <property type="entry name" value="GT_2_like_c"/>
    <property type="match status" value="1"/>
</dbReference>
<dbReference type="Pfam" id="PF00535">
    <property type="entry name" value="Glycos_transf_2"/>
    <property type="match status" value="1"/>
</dbReference>
<sequence>MQNLDCSIILVNYNTCQLTLACIDSIREFSTSFSYEIIVVDNDSSDNSVEVLSKLPYIKFIEFGKNAGFGAANNLGAKNAVGKYLFLLNTDTILIDNSIKILLDFYRHNEGKLKIGTLGATLIDENQNIINSGGNFPTVDKYVNAYLRRPVKEYKIAKNDDYQQIDYVTGADLMISKRIYEEIEGFDENFFLYYEETDLQKRIQSLGYINYLITTTRIIHLEGGSDFGSTVSNFKRIVIHQSRNRFLRKHDGKNFFKYIFLDFFMTIGRLALRNYTWKEKVTFCKANFKSYF</sequence>
<accession>A0A1M6U4M9</accession>
<dbReference type="PANTHER" id="PTHR43179">
    <property type="entry name" value="RHAMNOSYLTRANSFERASE WBBL"/>
    <property type="match status" value="1"/>
</dbReference>
<protein>
    <recommendedName>
        <fullName evidence="1">Glycosyltransferase 2-like domain-containing protein</fullName>
    </recommendedName>
</protein>
<evidence type="ECO:0000313" key="2">
    <source>
        <dbReference type="EMBL" id="SHK64114.1"/>
    </source>
</evidence>
<dbReference type="AlphaFoldDB" id="A0A1M6U4M9"/>
<name>A0A1M6U4M9_9FLAO</name>
<reference evidence="3" key="1">
    <citation type="submission" date="2016-11" db="EMBL/GenBank/DDBJ databases">
        <authorList>
            <person name="Varghese N."/>
            <person name="Submissions S."/>
        </authorList>
    </citation>
    <scope>NUCLEOTIDE SEQUENCE [LARGE SCALE GENOMIC DNA]</scope>
    <source>
        <strain evidence="3">DSM 26899</strain>
    </source>
</reference>
<dbReference type="EMBL" id="FRAV01000006">
    <property type="protein sequence ID" value="SHK64114.1"/>
    <property type="molecule type" value="Genomic_DNA"/>
</dbReference>
<feature type="domain" description="Glycosyltransferase 2-like" evidence="1">
    <location>
        <begin position="7"/>
        <end position="183"/>
    </location>
</feature>
<organism evidence="2 3">
    <name type="scientific">Chryseobacterium polytrichastri</name>
    <dbReference type="NCBI Taxonomy" id="1302687"/>
    <lineage>
        <taxon>Bacteria</taxon>
        <taxon>Pseudomonadati</taxon>
        <taxon>Bacteroidota</taxon>
        <taxon>Flavobacteriia</taxon>
        <taxon>Flavobacteriales</taxon>
        <taxon>Weeksellaceae</taxon>
        <taxon>Chryseobacterium group</taxon>
        <taxon>Chryseobacterium</taxon>
    </lineage>
</organism>
<dbReference type="STRING" id="1302687.SAMN05444267_100643"/>
<dbReference type="Proteomes" id="UP000184364">
    <property type="component" value="Unassembled WGS sequence"/>
</dbReference>